<comment type="caution">
    <text evidence="1">The sequence shown here is derived from an EMBL/GenBank/DDBJ whole genome shotgun (WGS) entry which is preliminary data.</text>
</comment>
<proteinExistence type="predicted"/>
<evidence type="ECO:0000313" key="2">
    <source>
        <dbReference type="Proteomes" id="UP000215590"/>
    </source>
</evidence>
<accession>A0A256FZP2</accession>
<dbReference type="Proteomes" id="UP000215590">
    <property type="component" value="Unassembled WGS sequence"/>
</dbReference>
<dbReference type="AlphaFoldDB" id="A0A256FZP2"/>
<keyword evidence="2" id="KW-1185">Reference proteome</keyword>
<reference evidence="1 2" key="1">
    <citation type="submission" date="2017-07" db="EMBL/GenBank/DDBJ databases">
        <title>Phylogenetic study on the rhizospheric bacterium Ochrobactrum sp. A44.</title>
        <authorList>
            <person name="Krzyzanowska D.M."/>
            <person name="Ossowicki A."/>
            <person name="Rajewska M."/>
            <person name="Maciag T."/>
            <person name="Kaczynski Z."/>
            <person name="Czerwicka M."/>
            <person name="Jafra S."/>
        </authorList>
    </citation>
    <scope>NUCLEOTIDE SEQUENCE [LARGE SCALE GENOMIC DNA]</scope>
    <source>
        <strain evidence="1 2">DSM 7216</strain>
    </source>
</reference>
<evidence type="ECO:0000313" key="1">
    <source>
        <dbReference type="EMBL" id="OYR20313.1"/>
    </source>
</evidence>
<sequence>MKFFYIVWMRGSDAGLCAKMPHRNIFALLAVWGKVWFER</sequence>
<protein>
    <submittedName>
        <fullName evidence="1">Uncharacterized protein</fullName>
    </submittedName>
</protein>
<dbReference type="EMBL" id="NNRJ01000015">
    <property type="protein sequence ID" value="OYR20313.1"/>
    <property type="molecule type" value="Genomic_DNA"/>
</dbReference>
<organism evidence="1 2">
    <name type="scientific">Brucella thiophenivorans</name>
    <dbReference type="NCBI Taxonomy" id="571255"/>
    <lineage>
        <taxon>Bacteria</taxon>
        <taxon>Pseudomonadati</taxon>
        <taxon>Pseudomonadota</taxon>
        <taxon>Alphaproteobacteria</taxon>
        <taxon>Hyphomicrobiales</taxon>
        <taxon>Brucellaceae</taxon>
        <taxon>Brucella/Ochrobactrum group</taxon>
        <taxon>Brucella</taxon>
    </lineage>
</organism>
<gene>
    <name evidence="1" type="ORF">CEV31_1739</name>
</gene>
<name>A0A256FZP2_9HYPH</name>